<keyword evidence="4" id="KW-1185">Reference proteome</keyword>
<dbReference type="GO" id="GO:0003700">
    <property type="term" value="F:DNA-binding transcription factor activity"/>
    <property type="evidence" value="ECO:0007669"/>
    <property type="project" value="InterPro"/>
</dbReference>
<evidence type="ECO:0000259" key="2">
    <source>
        <dbReference type="PROSITE" id="PS00036"/>
    </source>
</evidence>
<proteinExistence type="predicted"/>
<feature type="compositionally biased region" description="Polar residues" evidence="1">
    <location>
        <begin position="78"/>
        <end position="90"/>
    </location>
</feature>
<evidence type="ECO:0000313" key="4">
    <source>
        <dbReference type="Proteomes" id="UP001148614"/>
    </source>
</evidence>
<gene>
    <name evidence="3" type="ORF">NPX13_g5306</name>
</gene>
<organism evidence="3 4">
    <name type="scientific">Xylaria arbuscula</name>
    <dbReference type="NCBI Taxonomy" id="114810"/>
    <lineage>
        <taxon>Eukaryota</taxon>
        <taxon>Fungi</taxon>
        <taxon>Dikarya</taxon>
        <taxon>Ascomycota</taxon>
        <taxon>Pezizomycotina</taxon>
        <taxon>Sordariomycetes</taxon>
        <taxon>Xylariomycetidae</taxon>
        <taxon>Xylariales</taxon>
        <taxon>Xylariaceae</taxon>
        <taxon>Xylaria</taxon>
    </lineage>
</organism>
<name>A0A9W8NEV1_9PEZI</name>
<feature type="domain" description="BZIP" evidence="2">
    <location>
        <begin position="26"/>
        <end position="40"/>
    </location>
</feature>
<dbReference type="AlphaFoldDB" id="A0A9W8NEV1"/>
<dbReference type="PROSITE" id="PS00036">
    <property type="entry name" value="BZIP_BASIC"/>
    <property type="match status" value="1"/>
</dbReference>
<dbReference type="InterPro" id="IPR004827">
    <property type="entry name" value="bZIP"/>
</dbReference>
<reference evidence="3" key="1">
    <citation type="submission" date="2022-07" db="EMBL/GenBank/DDBJ databases">
        <title>Genome Sequence of Xylaria arbuscula.</title>
        <authorList>
            <person name="Buettner E."/>
        </authorList>
    </citation>
    <scope>NUCLEOTIDE SEQUENCE</scope>
    <source>
        <strain evidence="3">VT107</strain>
    </source>
</reference>
<protein>
    <recommendedName>
        <fullName evidence="2">BZIP domain-containing protein</fullName>
    </recommendedName>
</protein>
<feature type="compositionally biased region" description="Basic and acidic residues" evidence="1">
    <location>
        <begin position="21"/>
        <end position="30"/>
    </location>
</feature>
<comment type="caution">
    <text evidence="3">The sequence shown here is derived from an EMBL/GenBank/DDBJ whole genome shotgun (WGS) entry which is preliminary data.</text>
</comment>
<dbReference type="EMBL" id="JANPWZ010000827">
    <property type="protein sequence ID" value="KAJ3571636.1"/>
    <property type="molecule type" value="Genomic_DNA"/>
</dbReference>
<dbReference type="VEuPathDB" id="FungiDB:F4678DRAFT_43178"/>
<dbReference type="Proteomes" id="UP001148614">
    <property type="component" value="Unassembled WGS sequence"/>
</dbReference>
<feature type="region of interest" description="Disordered" evidence="1">
    <location>
        <begin position="1"/>
        <end position="94"/>
    </location>
</feature>
<evidence type="ECO:0000256" key="1">
    <source>
        <dbReference type="SAM" id="MobiDB-lite"/>
    </source>
</evidence>
<sequence>METSSNSPPVSEAQPRKRRGRNSDVRKEQNRIASRAYREKRRQKLALLDEILKSDSHPDSMSSVSDETESPVPEFRTMESTRQNRNSSHSPAPYYMPAVPVMSSVPPSVQPLPSNGPSHDTDAYLRYSVKDYVQEAERFATHAHDPNTPPIGMSTGYVSSLPPISPMPATPMFPFDEDFMGDPFSTYPLLESHNRHQLPEHEFELRLEYDPCTAESFAPRR</sequence>
<evidence type="ECO:0000313" key="3">
    <source>
        <dbReference type="EMBL" id="KAJ3571636.1"/>
    </source>
</evidence>
<accession>A0A9W8NEV1</accession>
<dbReference type="CDD" id="cd14688">
    <property type="entry name" value="bZIP_YAP"/>
    <property type="match status" value="1"/>
</dbReference>